<feature type="non-terminal residue" evidence="3">
    <location>
        <position position="112"/>
    </location>
</feature>
<dbReference type="SUPFAM" id="SSF82057">
    <property type="entry name" value="Prokaryotic SH3-related domain"/>
    <property type="match status" value="1"/>
</dbReference>
<protein>
    <recommendedName>
        <fullName evidence="2">GW domain-containing protein</fullName>
    </recommendedName>
</protein>
<reference evidence="3 4" key="1">
    <citation type="submission" date="2017-07" db="EMBL/GenBank/DDBJ databases">
        <title>Draft genome sequence of Enterobacter cloacae ST128, a clinical strain coproducing KPC-2 and NDM-1 carbapenemases.</title>
        <authorList>
            <person name="Li X."/>
        </authorList>
    </citation>
    <scope>NUCLEOTIDE SEQUENCE [LARGE SCALE GENOMIC DNA]</scope>
    <source>
        <strain evidence="3 4">HBY</strain>
    </source>
</reference>
<feature type="non-terminal residue" evidence="3">
    <location>
        <position position="1"/>
    </location>
</feature>
<evidence type="ECO:0000313" key="4">
    <source>
        <dbReference type="Proteomes" id="UP000231328"/>
    </source>
</evidence>
<accession>A0AAP8GFH2</accession>
<keyword evidence="1" id="KW-0732">Signal</keyword>
<dbReference type="EMBL" id="NMVR01000326">
    <property type="protein sequence ID" value="PJG36371.1"/>
    <property type="molecule type" value="Genomic_DNA"/>
</dbReference>
<name>A0AAP8GFH2_9ENTR</name>
<evidence type="ECO:0000259" key="2">
    <source>
        <dbReference type="PROSITE" id="PS51780"/>
    </source>
</evidence>
<proteinExistence type="predicted"/>
<dbReference type="AlphaFoldDB" id="A0AAP8GFH2"/>
<dbReference type="Gene3D" id="2.30.30.170">
    <property type="match status" value="1"/>
</dbReference>
<gene>
    <name evidence="3" type="ORF">CGZ54_28795</name>
</gene>
<feature type="domain" description="GW" evidence="2">
    <location>
        <begin position="1"/>
        <end position="59"/>
    </location>
</feature>
<dbReference type="Proteomes" id="UP000231328">
    <property type="component" value="Unassembled WGS sequence"/>
</dbReference>
<evidence type="ECO:0000313" key="3">
    <source>
        <dbReference type="EMBL" id="PJG36371.1"/>
    </source>
</evidence>
<dbReference type="RefSeq" id="WP_133122679.1">
    <property type="nucleotide sequence ID" value="NZ_NMVR01000326.1"/>
</dbReference>
<sequence length="112" mass="11937">LYSVPWGTYKQEAGAVSGTGNQTFKATKQQQIDKSIYLFGTVNGKSGWVSKAYLAVPAAPKKAVAQPKTAVKAYTVTKPQTTQTVSKIAQVKPNNTGIRASVYEKTAKNGAK</sequence>
<comment type="caution">
    <text evidence="3">The sequence shown here is derived from an EMBL/GenBank/DDBJ whole genome shotgun (WGS) entry which is preliminary data.</text>
</comment>
<dbReference type="InterPro" id="IPR025987">
    <property type="entry name" value="GW_dom"/>
</dbReference>
<dbReference type="PROSITE" id="PS51780">
    <property type="entry name" value="GW"/>
    <property type="match status" value="1"/>
</dbReference>
<dbReference type="InterPro" id="IPR038200">
    <property type="entry name" value="GW_dom_sf"/>
</dbReference>
<evidence type="ECO:0000256" key="1">
    <source>
        <dbReference type="ARBA" id="ARBA00022729"/>
    </source>
</evidence>
<organism evidence="3 4">
    <name type="scientific">Enterobacter hormaechei</name>
    <dbReference type="NCBI Taxonomy" id="158836"/>
    <lineage>
        <taxon>Bacteria</taxon>
        <taxon>Pseudomonadati</taxon>
        <taxon>Pseudomonadota</taxon>
        <taxon>Gammaproteobacteria</taxon>
        <taxon>Enterobacterales</taxon>
        <taxon>Enterobacteriaceae</taxon>
        <taxon>Enterobacter</taxon>
        <taxon>Enterobacter cloacae complex</taxon>
    </lineage>
</organism>